<comment type="caution">
    <text evidence="2">The sequence shown here is derived from an EMBL/GenBank/DDBJ whole genome shotgun (WGS) entry which is preliminary data.</text>
</comment>
<dbReference type="OrthoDB" id="4223951at2759"/>
<dbReference type="RefSeq" id="XP_040731025.1">
    <property type="nucleotide sequence ID" value="XM_040874676.1"/>
</dbReference>
<feature type="region of interest" description="Disordered" evidence="1">
    <location>
        <begin position="176"/>
        <end position="196"/>
    </location>
</feature>
<evidence type="ECO:0000256" key="1">
    <source>
        <dbReference type="SAM" id="MobiDB-lite"/>
    </source>
</evidence>
<proteinExistence type="predicted"/>
<reference evidence="2 3" key="1">
    <citation type="journal article" date="2017" name="Biotechnol. Biofuels">
        <title>Differential beta-glucosidase expression as a function of carbon source availability in Talaromyces amestolkiae: a genomic and proteomic approach.</title>
        <authorList>
            <person name="de Eugenio L.I."/>
            <person name="Mendez-Liter J.A."/>
            <person name="Nieto-Dominguez M."/>
            <person name="Alonso L."/>
            <person name="Gil-Munoz J."/>
            <person name="Barriuso J."/>
            <person name="Prieto A."/>
            <person name="Martinez M.J."/>
        </authorList>
    </citation>
    <scope>NUCLEOTIDE SEQUENCE [LARGE SCALE GENOMIC DNA]</scope>
    <source>
        <strain evidence="2 3">CIB</strain>
    </source>
</reference>
<dbReference type="EMBL" id="MIKG01000003">
    <property type="protein sequence ID" value="RAO66508.1"/>
    <property type="molecule type" value="Genomic_DNA"/>
</dbReference>
<dbReference type="Proteomes" id="UP000249363">
    <property type="component" value="Unassembled WGS sequence"/>
</dbReference>
<organism evidence="2 3">
    <name type="scientific">Talaromyces amestolkiae</name>
    <dbReference type="NCBI Taxonomy" id="1196081"/>
    <lineage>
        <taxon>Eukaryota</taxon>
        <taxon>Fungi</taxon>
        <taxon>Dikarya</taxon>
        <taxon>Ascomycota</taxon>
        <taxon>Pezizomycotina</taxon>
        <taxon>Eurotiomycetes</taxon>
        <taxon>Eurotiomycetidae</taxon>
        <taxon>Eurotiales</taxon>
        <taxon>Trichocomaceae</taxon>
        <taxon>Talaromyces</taxon>
        <taxon>Talaromyces sect. Talaromyces</taxon>
    </lineage>
</organism>
<evidence type="ECO:0000313" key="2">
    <source>
        <dbReference type="EMBL" id="RAO66508.1"/>
    </source>
</evidence>
<accession>A0A364KSJ0</accession>
<dbReference type="GeneID" id="63791737"/>
<dbReference type="Gene3D" id="1.20.1170.10">
    <property type="match status" value="1"/>
</dbReference>
<protein>
    <submittedName>
        <fullName evidence="2">Uncharacterized protein</fullName>
    </submittedName>
</protein>
<name>A0A364KSJ0_TALAM</name>
<dbReference type="AlphaFoldDB" id="A0A364KSJ0"/>
<feature type="compositionally biased region" description="Basic and acidic residues" evidence="1">
    <location>
        <begin position="176"/>
        <end position="186"/>
    </location>
</feature>
<sequence>MVFRRHYAIEYKEVEDVSSLKDVDEVDAALKQMVTEGVNISATIQRQNENIKIGSELMIHAVYDSLLDLSLQLIIKTYPGGLEGLIDSASHAYTSFPPEMEALVNQVRDGLRSYLLSSMHESSLTEAVNMTTNLFGLVEKGHSELGILFDDHQETIAEKVQEMHSLLKRAEKGNKYLDTSSEHERSNLTSDTKTMDSEKAELETLKSEISSLTQETQNFRSKRTRLEKPQNFGEGLAWGFLGIGAGVAAGKRASLSKSIESNESKLGEERTLQATHQTRYNEAFGRVEKAKLALIDLNSHRTDINKHIQSLKDVQTSSTEALRFVVDRKNTLTRIHTDLVNMTRFATRYTTHQYDEQVSAKFLAEGIIDVLDVTPDWPGTTIPIMLAVILLRWPPSLVATSDADVLGEERDGKSDFEVKFDRVIEGANRNYRKFTETSSSAPRLDDYLRDVEFDWEKTIDAWHKMISDAQDTRIRPAPVVRQY</sequence>
<keyword evidence="3" id="KW-1185">Reference proteome</keyword>
<dbReference type="SUPFAM" id="SSF58100">
    <property type="entry name" value="Bacterial hemolysins"/>
    <property type="match status" value="1"/>
</dbReference>
<evidence type="ECO:0000313" key="3">
    <source>
        <dbReference type="Proteomes" id="UP000249363"/>
    </source>
</evidence>
<gene>
    <name evidence="2" type="ORF">BHQ10_002520</name>
</gene>